<evidence type="ECO:0000313" key="2">
    <source>
        <dbReference type="EMBL" id="PZR18597.1"/>
    </source>
</evidence>
<proteinExistence type="predicted"/>
<dbReference type="Pfam" id="PF01048">
    <property type="entry name" value="PNP_UDP_1"/>
    <property type="match status" value="1"/>
</dbReference>
<dbReference type="InterPro" id="IPR044580">
    <property type="entry name" value="MTAN"/>
</dbReference>
<dbReference type="PANTHER" id="PTHR46994">
    <property type="entry name" value="5'-METHYLTHIOADENOSINE/S-ADENOSYLHOMOCYSTEINE NUCLEOSIDASE 1"/>
    <property type="match status" value="1"/>
</dbReference>
<dbReference type="GO" id="GO:0019509">
    <property type="term" value="P:L-methionine salvage from methylthioadenosine"/>
    <property type="evidence" value="ECO:0007669"/>
    <property type="project" value="InterPro"/>
</dbReference>
<dbReference type="PANTHER" id="PTHR46994:SF1">
    <property type="entry name" value="5'-METHYLTHIOADENOSINE NUCLEOSIDASE"/>
    <property type="match status" value="1"/>
</dbReference>
<feature type="domain" description="Nucleoside phosphorylase" evidence="1">
    <location>
        <begin position="3"/>
        <end position="224"/>
    </location>
</feature>
<protein>
    <submittedName>
        <fullName evidence="2">5'-methylthioadenosine nucleosidase</fullName>
    </submittedName>
</protein>
<accession>A0A2W5TWT0</accession>
<dbReference type="Proteomes" id="UP000249061">
    <property type="component" value="Unassembled WGS sequence"/>
</dbReference>
<gene>
    <name evidence="2" type="ORF">DI536_01575</name>
</gene>
<dbReference type="AlphaFoldDB" id="A0A2W5TWT0"/>
<organism evidence="2 3">
    <name type="scientific">Archangium gephyra</name>
    <dbReference type="NCBI Taxonomy" id="48"/>
    <lineage>
        <taxon>Bacteria</taxon>
        <taxon>Pseudomonadati</taxon>
        <taxon>Myxococcota</taxon>
        <taxon>Myxococcia</taxon>
        <taxon>Myxococcales</taxon>
        <taxon>Cystobacterineae</taxon>
        <taxon>Archangiaceae</taxon>
        <taxon>Archangium</taxon>
    </lineage>
</organism>
<dbReference type="EMBL" id="QFQP01000001">
    <property type="protein sequence ID" value="PZR18597.1"/>
    <property type="molecule type" value="Genomic_DNA"/>
</dbReference>
<dbReference type="InterPro" id="IPR000845">
    <property type="entry name" value="Nucleoside_phosphorylase_d"/>
</dbReference>
<evidence type="ECO:0000313" key="3">
    <source>
        <dbReference type="Proteomes" id="UP000249061"/>
    </source>
</evidence>
<dbReference type="GO" id="GO:0009116">
    <property type="term" value="P:nucleoside metabolic process"/>
    <property type="evidence" value="ECO:0007669"/>
    <property type="project" value="InterPro"/>
</dbReference>
<dbReference type="CDD" id="cd09008">
    <property type="entry name" value="MTAN"/>
    <property type="match status" value="1"/>
</dbReference>
<reference evidence="2 3" key="1">
    <citation type="submission" date="2017-08" db="EMBL/GenBank/DDBJ databases">
        <title>Infants hospitalized years apart are colonized by the same room-sourced microbial strains.</title>
        <authorList>
            <person name="Brooks B."/>
            <person name="Olm M.R."/>
            <person name="Firek B.A."/>
            <person name="Baker R."/>
            <person name="Thomas B.C."/>
            <person name="Morowitz M.J."/>
            <person name="Banfield J.F."/>
        </authorList>
    </citation>
    <scope>NUCLEOTIDE SEQUENCE [LARGE SCALE GENOMIC DNA]</scope>
    <source>
        <strain evidence="2">S2_003_000_R2_14</strain>
    </source>
</reference>
<dbReference type="InterPro" id="IPR035994">
    <property type="entry name" value="Nucleoside_phosphorylase_sf"/>
</dbReference>
<comment type="caution">
    <text evidence="2">The sequence shown here is derived from an EMBL/GenBank/DDBJ whole genome shotgun (WGS) entry which is preliminary data.</text>
</comment>
<name>A0A2W5TWT0_9BACT</name>
<dbReference type="Gene3D" id="3.40.50.1580">
    <property type="entry name" value="Nucleoside phosphorylase domain"/>
    <property type="match status" value="1"/>
</dbReference>
<sequence length="233" mass="24704">MTLGIQFAMAGEAAPFLARGAFTRVESDPVYGFEFHQSGEVVVAVAGAHPRFKVDSIGTVPAVLLADRLITRFGVTRLINAGTAGGFQSRGGGIADVYLGAEAVVFHDRRIPLDGFEAMGRGHFPVECDVALATKLGLKTGVVSTGDSLDCTDEDAKHLRALGASVKEMEAAGIAWVCERHGVPLVLLKSITDLVDHHASTASQFVQNYALATSKLANALSEVVVHYSKWRPS</sequence>
<dbReference type="GO" id="GO:0008930">
    <property type="term" value="F:methylthioadenosine nucleosidase activity"/>
    <property type="evidence" value="ECO:0007669"/>
    <property type="project" value="InterPro"/>
</dbReference>
<evidence type="ECO:0000259" key="1">
    <source>
        <dbReference type="Pfam" id="PF01048"/>
    </source>
</evidence>
<dbReference type="SUPFAM" id="SSF53167">
    <property type="entry name" value="Purine and uridine phosphorylases"/>
    <property type="match status" value="1"/>
</dbReference>